<feature type="modified residue" description="4-aspartylphosphate" evidence="5">
    <location>
        <position position="57"/>
    </location>
</feature>
<evidence type="ECO:0000256" key="1">
    <source>
        <dbReference type="ARBA" id="ARBA00022553"/>
    </source>
</evidence>
<evidence type="ECO:0000256" key="4">
    <source>
        <dbReference type="ARBA" id="ARBA00023163"/>
    </source>
</evidence>
<dbReference type="InterPro" id="IPR058245">
    <property type="entry name" value="NreC/VraR/RcsB-like_REC"/>
</dbReference>
<dbReference type="InterPro" id="IPR039420">
    <property type="entry name" value="WalR-like"/>
</dbReference>
<keyword evidence="9" id="KW-1185">Reference proteome</keyword>
<protein>
    <submittedName>
        <fullName evidence="8">DNA-binding NarL/FixJ family response regulator</fullName>
    </submittedName>
</protein>
<evidence type="ECO:0000313" key="8">
    <source>
        <dbReference type="EMBL" id="MDR7364218.1"/>
    </source>
</evidence>
<accession>A0ABU2C0M5</accession>
<dbReference type="SMART" id="SM00421">
    <property type="entry name" value="HTH_LUXR"/>
    <property type="match status" value="1"/>
</dbReference>
<dbReference type="GO" id="GO:0003677">
    <property type="term" value="F:DNA binding"/>
    <property type="evidence" value="ECO:0007669"/>
    <property type="project" value="UniProtKB-KW"/>
</dbReference>
<evidence type="ECO:0000256" key="5">
    <source>
        <dbReference type="PROSITE-ProRule" id="PRU00169"/>
    </source>
</evidence>
<dbReference type="Pfam" id="PF00196">
    <property type="entry name" value="GerE"/>
    <property type="match status" value="1"/>
</dbReference>
<evidence type="ECO:0000256" key="3">
    <source>
        <dbReference type="ARBA" id="ARBA00023125"/>
    </source>
</evidence>
<dbReference type="Proteomes" id="UP001183648">
    <property type="component" value="Unassembled WGS sequence"/>
</dbReference>
<keyword evidence="1 5" id="KW-0597">Phosphoprotein</keyword>
<dbReference type="EMBL" id="JAVDYG010000001">
    <property type="protein sequence ID" value="MDR7364218.1"/>
    <property type="molecule type" value="Genomic_DNA"/>
</dbReference>
<dbReference type="InterPro" id="IPR011006">
    <property type="entry name" value="CheY-like_superfamily"/>
</dbReference>
<proteinExistence type="predicted"/>
<evidence type="ECO:0000313" key="9">
    <source>
        <dbReference type="Proteomes" id="UP001183648"/>
    </source>
</evidence>
<dbReference type="SUPFAM" id="SSF52172">
    <property type="entry name" value="CheY-like"/>
    <property type="match status" value="1"/>
</dbReference>
<dbReference type="Gene3D" id="3.40.50.2300">
    <property type="match status" value="1"/>
</dbReference>
<keyword evidence="3 8" id="KW-0238">DNA-binding</keyword>
<evidence type="ECO:0000256" key="2">
    <source>
        <dbReference type="ARBA" id="ARBA00023015"/>
    </source>
</evidence>
<dbReference type="CDD" id="cd17535">
    <property type="entry name" value="REC_NarL-like"/>
    <property type="match status" value="1"/>
</dbReference>
<reference evidence="8 9" key="1">
    <citation type="submission" date="2023-07" db="EMBL/GenBank/DDBJ databases">
        <title>Sequencing the genomes of 1000 actinobacteria strains.</title>
        <authorList>
            <person name="Klenk H.-P."/>
        </authorList>
    </citation>
    <scope>NUCLEOTIDE SEQUENCE [LARGE SCALE GENOMIC DNA]</scope>
    <source>
        <strain evidence="8 9">DSM 19426</strain>
    </source>
</reference>
<dbReference type="CDD" id="cd06170">
    <property type="entry name" value="LuxR_C_like"/>
    <property type="match status" value="1"/>
</dbReference>
<organism evidence="8 9">
    <name type="scientific">Nocardioides marmoribigeumensis</name>
    <dbReference type="NCBI Taxonomy" id="433649"/>
    <lineage>
        <taxon>Bacteria</taxon>
        <taxon>Bacillati</taxon>
        <taxon>Actinomycetota</taxon>
        <taxon>Actinomycetes</taxon>
        <taxon>Propionibacteriales</taxon>
        <taxon>Nocardioidaceae</taxon>
        <taxon>Nocardioides</taxon>
    </lineage>
</organism>
<gene>
    <name evidence="8" type="ORF">J2S63_003771</name>
</gene>
<evidence type="ECO:0000259" key="7">
    <source>
        <dbReference type="PROSITE" id="PS50110"/>
    </source>
</evidence>
<name>A0ABU2C0M5_9ACTN</name>
<dbReference type="SUPFAM" id="SSF46894">
    <property type="entry name" value="C-terminal effector domain of the bipartite response regulators"/>
    <property type="match status" value="1"/>
</dbReference>
<dbReference type="PANTHER" id="PTHR43214">
    <property type="entry name" value="TWO-COMPONENT RESPONSE REGULATOR"/>
    <property type="match status" value="1"/>
</dbReference>
<dbReference type="PROSITE" id="PS50110">
    <property type="entry name" value="RESPONSE_REGULATORY"/>
    <property type="match status" value="1"/>
</dbReference>
<dbReference type="InterPro" id="IPR016032">
    <property type="entry name" value="Sig_transdc_resp-reg_C-effctor"/>
</dbReference>
<dbReference type="InterPro" id="IPR000792">
    <property type="entry name" value="Tscrpt_reg_LuxR_C"/>
</dbReference>
<feature type="domain" description="HTH luxR-type" evidence="6">
    <location>
        <begin position="150"/>
        <end position="215"/>
    </location>
</feature>
<sequence>MTRPAWRVLVADDQDLVREGFAMILERAGAQVVGQARDGVEAVELAREHRPDVVLMDVRMPRLDGIGATRAVVSEAPGTRVLVLTTFDLDEYVVDAVRAGASGFMLKDARPGDLVHAVDVVARGESMVAPALARRLLERFATHPPGPSPGAAVWDRVSERERAVAVEVARGRSNQEIAAELFLSEATVKTYVSRLFTKLDLGDRVQLVVLAYETGLISVGGADSP</sequence>
<dbReference type="PANTHER" id="PTHR43214:SF24">
    <property type="entry name" value="TRANSCRIPTIONAL REGULATORY PROTEIN NARL-RELATED"/>
    <property type="match status" value="1"/>
</dbReference>
<evidence type="ECO:0000259" key="6">
    <source>
        <dbReference type="PROSITE" id="PS50043"/>
    </source>
</evidence>
<keyword evidence="4" id="KW-0804">Transcription</keyword>
<dbReference type="PROSITE" id="PS00622">
    <property type="entry name" value="HTH_LUXR_1"/>
    <property type="match status" value="1"/>
</dbReference>
<keyword evidence="2" id="KW-0805">Transcription regulation</keyword>
<feature type="domain" description="Response regulatory" evidence="7">
    <location>
        <begin position="7"/>
        <end position="122"/>
    </location>
</feature>
<dbReference type="PRINTS" id="PR00038">
    <property type="entry name" value="HTHLUXR"/>
</dbReference>
<comment type="caution">
    <text evidence="8">The sequence shown here is derived from an EMBL/GenBank/DDBJ whole genome shotgun (WGS) entry which is preliminary data.</text>
</comment>
<dbReference type="SMART" id="SM00448">
    <property type="entry name" value="REC"/>
    <property type="match status" value="1"/>
</dbReference>
<dbReference type="InterPro" id="IPR001789">
    <property type="entry name" value="Sig_transdc_resp-reg_receiver"/>
</dbReference>
<dbReference type="PROSITE" id="PS50043">
    <property type="entry name" value="HTH_LUXR_2"/>
    <property type="match status" value="1"/>
</dbReference>
<dbReference type="Pfam" id="PF00072">
    <property type="entry name" value="Response_reg"/>
    <property type="match status" value="1"/>
</dbReference>
<dbReference type="RefSeq" id="WP_310305622.1">
    <property type="nucleotide sequence ID" value="NZ_BAAAPS010000005.1"/>
</dbReference>